<dbReference type="AlphaFoldDB" id="A0A6V7XK13"/>
<feature type="region of interest" description="Disordered" evidence="1">
    <location>
        <begin position="127"/>
        <end position="152"/>
    </location>
</feature>
<evidence type="ECO:0000313" key="3">
    <source>
        <dbReference type="Proteomes" id="UP000580250"/>
    </source>
</evidence>
<accession>A0A6V7XK13</accession>
<comment type="caution">
    <text evidence="2">The sequence shown here is derived from an EMBL/GenBank/DDBJ whole genome shotgun (WGS) entry which is preliminary data.</text>
</comment>
<proteinExistence type="predicted"/>
<name>A0A6V7XK13_MELEN</name>
<dbReference type="OrthoDB" id="10464762at2759"/>
<evidence type="ECO:0000313" key="2">
    <source>
        <dbReference type="EMBL" id="CAD2199686.1"/>
    </source>
</evidence>
<dbReference type="EMBL" id="CAJEWN010001732">
    <property type="protein sequence ID" value="CAD2199686.1"/>
    <property type="molecule type" value="Genomic_DNA"/>
</dbReference>
<organism evidence="2 3">
    <name type="scientific">Meloidogyne enterolobii</name>
    <name type="common">Root-knot nematode worm</name>
    <name type="synonym">Meloidogyne mayaguensis</name>
    <dbReference type="NCBI Taxonomy" id="390850"/>
    <lineage>
        <taxon>Eukaryota</taxon>
        <taxon>Metazoa</taxon>
        <taxon>Ecdysozoa</taxon>
        <taxon>Nematoda</taxon>
        <taxon>Chromadorea</taxon>
        <taxon>Rhabditida</taxon>
        <taxon>Tylenchina</taxon>
        <taxon>Tylenchomorpha</taxon>
        <taxon>Tylenchoidea</taxon>
        <taxon>Meloidogynidae</taxon>
        <taxon>Meloidogyninae</taxon>
        <taxon>Meloidogyne</taxon>
    </lineage>
</organism>
<evidence type="ECO:0000256" key="1">
    <source>
        <dbReference type="SAM" id="MobiDB-lite"/>
    </source>
</evidence>
<dbReference type="Proteomes" id="UP000580250">
    <property type="component" value="Unassembled WGS sequence"/>
</dbReference>
<reference evidence="2 3" key="1">
    <citation type="submission" date="2020-08" db="EMBL/GenBank/DDBJ databases">
        <authorList>
            <person name="Koutsovoulos G."/>
            <person name="Danchin GJ E."/>
        </authorList>
    </citation>
    <scope>NUCLEOTIDE SEQUENCE [LARGE SCALE GENOMIC DNA]</scope>
</reference>
<sequence>MNSAHQFSLFLYRRRFQKWLINSRQTTFNSVQIALRFSSSVSSPVRKAHWLMEQSTFNSAKNSLSNNNDTNNAVCRKYGNQMEETINDTTNNYFNFPSTVSSKWKPRLTLPALLPVLEQLRTTQNNISCNKKENNSPRSPQPSTPSYLSRSQSVASRCQASPDVLRDLSLRSWKIFLEF</sequence>
<protein>
    <submittedName>
        <fullName evidence="2">Uncharacterized protein</fullName>
    </submittedName>
</protein>
<gene>
    <name evidence="2" type="ORF">MENT_LOCUS53100</name>
</gene>